<feature type="transmembrane region" description="Helical" evidence="1">
    <location>
        <begin position="74"/>
        <end position="94"/>
    </location>
</feature>
<accession>A0ABW6WL25</accession>
<protein>
    <submittedName>
        <fullName evidence="2">Uncharacterized protein</fullName>
    </submittedName>
</protein>
<feature type="transmembrane region" description="Helical" evidence="1">
    <location>
        <begin position="45"/>
        <end position="65"/>
    </location>
</feature>
<feature type="transmembrane region" description="Helical" evidence="1">
    <location>
        <begin position="147"/>
        <end position="164"/>
    </location>
</feature>
<dbReference type="EMBL" id="JBIAZU010000005">
    <property type="protein sequence ID" value="MFF5293945.1"/>
    <property type="molecule type" value="Genomic_DNA"/>
</dbReference>
<reference evidence="2 3" key="1">
    <citation type="submission" date="2024-10" db="EMBL/GenBank/DDBJ databases">
        <title>The Natural Products Discovery Center: Release of the First 8490 Sequenced Strains for Exploring Actinobacteria Biosynthetic Diversity.</title>
        <authorList>
            <person name="Kalkreuter E."/>
            <person name="Kautsar S.A."/>
            <person name="Yang D."/>
            <person name="Bader C.D."/>
            <person name="Teijaro C.N."/>
            <person name="Fluegel L."/>
            <person name="Davis C.M."/>
            <person name="Simpson J.R."/>
            <person name="Lauterbach L."/>
            <person name="Steele A.D."/>
            <person name="Gui C."/>
            <person name="Meng S."/>
            <person name="Li G."/>
            <person name="Viehrig K."/>
            <person name="Ye F."/>
            <person name="Su P."/>
            <person name="Kiefer A.F."/>
            <person name="Nichols A."/>
            <person name="Cepeda A.J."/>
            <person name="Yan W."/>
            <person name="Fan B."/>
            <person name="Jiang Y."/>
            <person name="Adhikari A."/>
            <person name="Zheng C.-J."/>
            <person name="Schuster L."/>
            <person name="Cowan T.M."/>
            <person name="Smanski M.J."/>
            <person name="Chevrette M.G."/>
            <person name="De Carvalho L.P.S."/>
            <person name="Shen B."/>
        </authorList>
    </citation>
    <scope>NUCLEOTIDE SEQUENCE [LARGE SCALE GENOMIC DNA]</scope>
    <source>
        <strain evidence="2 3">NPDC000087</strain>
    </source>
</reference>
<dbReference type="Proteomes" id="UP001602245">
    <property type="component" value="Unassembled WGS sequence"/>
</dbReference>
<evidence type="ECO:0000313" key="3">
    <source>
        <dbReference type="Proteomes" id="UP001602245"/>
    </source>
</evidence>
<sequence>MTDTTAIDEKTTRWAAAGRLARWLLGALSLVGGLTWILFTTHGPTAVLDLTVGVVFAAAGLVLLMPHRIRLPRLIATIVMTMVAIAGTAAGLAVDNERAGSYAYVIERGFPFTWVQRYAVADNPVDAERLARAAHWTVDLVSLGTSLLFWAYAGMMLVVIAELARRRRA</sequence>
<keyword evidence="1" id="KW-1133">Transmembrane helix</keyword>
<evidence type="ECO:0000313" key="2">
    <source>
        <dbReference type="EMBL" id="MFF5293945.1"/>
    </source>
</evidence>
<name>A0ABW6WL25_9ACTN</name>
<gene>
    <name evidence="2" type="ORF">ACFY35_31310</name>
</gene>
<comment type="caution">
    <text evidence="2">The sequence shown here is derived from an EMBL/GenBank/DDBJ whole genome shotgun (WGS) entry which is preliminary data.</text>
</comment>
<keyword evidence="1" id="KW-0472">Membrane</keyword>
<evidence type="ECO:0000256" key="1">
    <source>
        <dbReference type="SAM" id="Phobius"/>
    </source>
</evidence>
<organism evidence="2 3">
    <name type="scientific">Paractinoplanes globisporus</name>
    <dbReference type="NCBI Taxonomy" id="113565"/>
    <lineage>
        <taxon>Bacteria</taxon>
        <taxon>Bacillati</taxon>
        <taxon>Actinomycetota</taxon>
        <taxon>Actinomycetes</taxon>
        <taxon>Micromonosporales</taxon>
        <taxon>Micromonosporaceae</taxon>
        <taxon>Paractinoplanes</taxon>
    </lineage>
</organism>
<keyword evidence="3" id="KW-1185">Reference proteome</keyword>
<dbReference type="RefSeq" id="WP_020512805.1">
    <property type="nucleotide sequence ID" value="NZ_JBIAZU010000005.1"/>
</dbReference>
<keyword evidence="1" id="KW-0812">Transmembrane</keyword>
<feature type="transmembrane region" description="Helical" evidence="1">
    <location>
        <begin position="20"/>
        <end position="39"/>
    </location>
</feature>
<proteinExistence type="predicted"/>